<organism evidence="1">
    <name type="scientific">Rhizophora mucronata</name>
    <name type="common">Asiatic mangrove</name>
    <dbReference type="NCBI Taxonomy" id="61149"/>
    <lineage>
        <taxon>Eukaryota</taxon>
        <taxon>Viridiplantae</taxon>
        <taxon>Streptophyta</taxon>
        <taxon>Embryophyta</taxon>
        <taxon>Tracheophyta</taxon>
        <taxon>Spermatophyta</taxon>
        <taxon>Magnoliopsida</taxon>
        <taxon>eudicotyledons</taxon>
        <taxon>Gunneridae</taxon>
        <taxon>Pentapetalae</taxon>
        <taxon>rosids</taxon>
        <taxon>fabids</taxon>
        <taxon>Malpighiales</taxon>
        <taxon>Rhizophoraceae</taxon>
        <taxon>Rhizophora</taxon>
    </lineage>
</organism>
<accession>A0A2P2K7J7</accession>
<sequence length="18" mass="1888">MGMSSLLTIIKQAVVAIL</sequence>
<reference evidence="1" key="1">
    <citation type="submission" date="2018-02" db="EMBL/GenBank/DDBJ databases">
        <title>Rhizophora mucronata_Transcriptome.</title>
        <authorList>
            <person name="Meera S.P."/>
            <person name="Sreeshan A."/>
            <person name="Augustine A."/>
        </authorList>
    </citation>
    <scope>NUCLEOTIDE SEQUENCE</scope>
    <source>
        <tissue evidence="1">Leaf</tissue>
    </source>
</reference>
<protein>
    <submittedName>
        <fullName evidence="1">Uncharacterized protein MANES_11G068800</fullName>
    </submittedName>
</protein>
<evidence type="ECO:0000313" key="1">
    <source>
        <dbReference type="EMBL" id="MBX01653.1"/>
    </source>
</evidence>
<proteinExistence type="predicted"/>
<name>A0A2P2K7J7_RHIMU</name>
<dbReference type="AlphaFoldDB" id="A0A2P2K7J7"/>
<dbReference type="EMBL" id="GGEC01021169">
    <property type="protein sequence ID" value="MBX01653.1"/>
    <property type="molecule type" value="Transcribed_RNA"/>
</dbReference>